<name>A0A914RZ64_PAREQ</name>
<sequence>MSNHMLVQVLTSVETGEVHLVLVAERAMGHPAMYTGNCLLALRMTSRSDYDRAKGGKLKLKGNKSLFKADKKKKKKKFGDEIAKAVDPDITSHGRSWSS</sequence>
<protein>
    <submittedName>
        <fullName evidence="2">Uncharacterized protein</fullName>
    </submittedName>
</protein>
<dbReference type="Proteomes" id="UP000887564">
    <property type="component" value="Unplaced"/>
</dbReference>
<dbReference type="InterPro" id="IPR013865">
    <property type="entry name" value="FAM32A"/>
</dbReference>
<reference evidence="2" key="1">
    <citation type="submission" date="2022-11" db="UniProtKB">
        <authorList>
            <consortium name="WormBaseParasite"/>
        </authorList>
    </citation>
    <scope>IDENTIFICATION</scope>
</reference>
<dbReference type="Pfam" id="PF08555">
    <property type="entry name" value="FAM32A"/>
    <property type="match status" value="1"/>
</dbReference>
<dbReference type="WBParaSite" id="PEQ_0001180501-mRNA-1">
    <property type="protein sequence ID" value="PEQ_0001180501-mRNA-1"/>
    <property type="gene ID" value="PEQ_0001180501"/>
</dbReference>
<accession>A0A914RZ64</accession>
<keyword evidence="1" id="KW-1185">Reference proteome</keyword>
<dbReference type="AlphaFoldDB" id="A0A914RZ64"/>
<proteinExistence type="predicted"/>
<evidence type="ECO:0000313" key="2">
    <source>
        <dbReference type="WBParaSite" id="PEQ_0001180501-mRNA-1"/>
    </source>
</evidence>
<evidence type="ECO:0000313" key="1">
    <source>
        <dbReference type="Proteomes" id="UP000887564"/>
    </source>
</evidence>
<organism evidence="1 2">
    <name type="scientific">Parascaris equorum</name>
    <name type="common">Equine roundworm</name>
    <dbReference type="NCBI Taxonomy" id="6256"/>
    <lineage>
        <taxon>Eukaryota</taxon>
        <taxon>Metazoa</taxon>
        <taxon>Ecdysozoa</taxon>
        <taxon>Nematoda</taxon>
        <taxon>Chromadorea</taxon>
        <taxon>Rhabditida</taxon>
        <taxon>Spirurina</taxon>
        <taxon>Ascaridomorpha</taxon>
        <taxon>Ascaridoidea</taxon>
        <taxon>Ascarididae</taxon>
        <taxon>Parascaris</taxon>
    </lineage>
</organism>